<dbReference type="CDD" id="cd00771">
    <property type="entry name" value="ThrRS_core"/>
    <property type="match status" value="1"/>
</dbReference>
<evidence type="ECO:0000256" key="5">
    <source>
        <dbReference type="ARBA" id="ARBA00022741"/>
    </source>
</evidence>
<protein>
    <recommendedName>
        <fullName evidence="2 11">Threonine--tRNA ligase</fullName>
        <ecNumber evidence="2 11">6.1.1.3</ecNumber>
    </recommendedName>
</protein>
<evidence type="ECO:0000256" key="6">
    <source>
        <dbReference type="ARBA" id="ARBA00022833"/>
    </source>
</evidence>
<keyword evidence="6" id="KW-0862">Zinc</keyword>
<dbReference type="GO" id="GO:0004829">
    <property type="term" value="F:threonine-tRNA ligase activity"/>
    <property type="evidence" value="ECO:0007669"/>
    <property type="project" value="UniProtKB-UniRule"/>
</dbReference>
<evidence type="ECO:0000256" key="2">
    <source>
        <dbReference type="ARBA" id="ARBA00013163"/>
    </source>
</evidence>
<dbReference type="CDD" id="cd00860">
    <property type="entry name" value="ThrRS_anticodon"/>
    <property type="match status" value="1"/>
</dbReference>
<evidence type="ECO:0000256" key="11">
    <source>
        <dbReference type="NCBIfam" id="TIGR00418"/>
    </source>
</evidence>
<dbReference type="GO" id="GO:0046872">
    <property type="term" value="F:metal ion binding"/>
    <property type="evidence" value="ECO:0007669"/>
    <property type="project" value="UniProtKB-KW"/>
</dbReference>
<dbReference type="STRING" id="1798351.A2930_00630"/>
<keyword evidence="9" id="KW-0030">Aminoacyl-tRNA synthetase</keyword>
<dbReference type="InterPro" id="IPR006195">
    <property type="entry name" value="aa-tRNA-synth_II"/>
</dbReference>
<dbReference type="SUPFAM" id="SSF52954">
    <property type="entry name" value="Class II aaRS ABD-related"/>
    <property type="match status" value="1"/>
</dbReference>
<keyword evidence="8" id="KW-0648">Protein biosynthesis</keyword>
<gene>
    <name evidence="13" type="ORF">A2930_00630</name>
</gene>
<evidence type="ECO:0000256" key="7">
    <source>
        <dbReference type="ARBA" id="ARBA00022840"/>
    </source>
</evidence>
<dbReference type="SUPFAM" id="SSF55681">
    <property type="entry name" value="Class II aaRS and biotin synthetases"/>
    <property type="match status" value="1"/>
</dbReference>
<evidence type="ECO:0000313" key="14">
    <source>
        <dbReference type="Proteomes" id="UP000178114"/>
    </source>
</evidence>
<evidence type="ECO:0000256" key="4">
    <source>
        <dbReference type="ARBA" id="ARBA00022723"/>
    </source>
</evidence>
<dbReference type="FunFam" id="3.30.930.10:FF:000002">
    <property type="entry name" value="Threonine--tRNA ligase"/>
    <property type="match status" value="1"/>
</dbReference>
<dbReference type="Pfam" id="PF03129">
    <property type="entry name" value="HGTP_anticodon"/>
    <property type="match status" value="1"/>
</dbReference>
<evidence type="ECO:0000256" key="10">
    <source>
        <dbReference type="ARBA" id="ARBA00049515"/>
    </source>
</evidence>
<accession>A0A1F5X0E0</accession>
<dbReference type="Pfam" id="PF00587">
    <property type="entry name" value="tRNA-synt_2b"/>
    <property type="match status" value="1"/>
</dbReference>
<dbReference type="InterPro" id="IPR002314">
    <property type="entry name" value="aa-tRNA-synt_IIb"/>
</dbReference>
<evidence type="ECO:0000256" key="8">
    <source>
        <dbReference type="ARBA" id="ARBA00022917"/>
    </source>
</evidence>
<evidence type="ECO:0000256" key="9">
    <source>
        <dbReference type="ARBA" id="ARBA00023146"/>
    </source>
</evidence>
<evidence type="ECO:0000259" key="12">
    <source>
        <dbReference type="PROSITE" id="PS50862"/>
    </source>
</evidence>
<dbReference type="InterPro" id="IPR045864">
    <property type="entry name" value="aa-tRNA-synth_II/BPL/LPL"/>
</dbReference>
<evidence type="ECO:0000313" key="13">
    <source>
        <dbReference type="EMBL" id="OGF81366.1"/>
    </source>
</evidence>
<comment type="catalytic activity">
    <reaction evidence="10">
        <text>tRNA(Thr) + L-threonine + ATP = L-threonyl-tRNA(Thr) + AMP + diphosphate + H(+)</text>
        <dbReference type="Rhea" id="RHEA:24624"/>
        <dbReference type="Rhea" id="RHEA-COMP:9670"/>
        <dbReference type="Rhea" id="RHEA-COMP:9704"/>
        <dbReference type="ChEBI" id="CHEBI:15378"/>
        <dbReference type="ChEBI" id="CHEBI:30616"/>
        <dbReference type="ChEBI" id="CHEBI:33019"/>
        <dbReference type="ChEBI" id="CHEBI:57926"/>
        <dbReference type="ChEBI" id="CHEBI:78442"/>
        <dbReference type="ChEBI" id="CHEBI:78534"/>
        <dbReference type="ChEBI" id="CHEBI:456215"/>
        <dbReference type="EC" id="6.1.1.3"/>
    </reaction>
</comment>
<keyword evidence="4" id="KW-0479">Metal-binding</keyword>
<dbReference type="GO" id="GO:0005524">
    <property type="term" value="F:ATP binding"/>
    <property type="evidence" value="ECO:0007669"/>
    <property type="project" value="UniProtKB-KW"/>
</dbReference>
<dbReference type="Gene3D" id="3.30.930.10">
    <property type="entry name" value="Bira Bifunctional Protein, Domain 2"/>
    <property type="match status" value="1"/>
</dbReference>
<dbReference type="InterPro" id="IPR002320">
    <property type="entry name" value="Thr-tRNA-ligase_IIa"/>
</dbReference>
<dbReference type="GO" id="GO:0006435">
    <property type="term" value="P:threonyl-tRNA aminoacylation"/>
    <property type="evidence" value="ECO:0007669"/>
    <property type="project" value="UniProtKB-UniRule"/>
</dbReference>
<keyword evidence="3 13" id="KW-0436">Ligase</keyword>
<dbReference type="InterPro" id="IPR047246">
    <property type="entry name" value="ThrRS_anticodon"/>
</dbReference>
<dbReference type="Gene3D" id="3.40.50.800">
    <property type="entry name" value="Anticodon-binding domain"/>
    <property type="match status" value="1"/>
</dbReference>
<dbReference type="InterPro" id="IPR004154">
    <property type="entry name" value="Anticodon-bd"/>
</dbReference>
<keyword evidence="7" id="KW-0067">ATP-binding</keyword>
<proteinExistence type="inferred from homology"/>
<name>A0A1F5X0E0_9BACT</name>
<evidence type="ECO:0000256" key="1">
    <source>
        <dbReference type="ARBA" id="ARBA00008226"/>
    </source>
</evidence>
<comment type="caution">
    <text evidence="13">The sequence shown here is derived from an EMBL/GenBank/DDBJ whole genome shotgun (WGS) entry which is preliminary data.</text>
</comment>
<dbReference type="PANTHER" id="PTHR11451">
    <property type="entry name" value="THREONINE-TRNA LIGASE"/>
    <property type="match status" value="1"/>
</dbReference>
<organism evidence="13 14">
    <name type="scientific">Candidatus Giovannonibacteria bacterium RIFCSPLOWO2_01_FULL_45_34</name>
    <dbReference type="NCBI Taxonomy" id="1798351"/>
    <lineage>
        <taxon>Bacteria</taxon>
        <taxon>Candidatus Giovannoniibacteriota</taxon>
    </lineage>
</organism>
<dbReference type="Proteomes" id="UP000178114">
    <property type="component" value="Unassembled WGS sequence"/>
</dbReference>
<keyword evidence="5" id="KW-0547">Nucleotide-binding</keyword>
<feature type="domain" description="Aminoacyl-transfer RNA synthetases class-II family profile" evidence="12">
    <location>
        <begin position="35"/>
        <end position="305"/>
    </location>
</feature>
<dbReference type="GO" id="GO:0005737">
    <property type="term" value="C:cytoplasm"/>
    <property type="evidence" value="ECO:0007669"/>
    <property type="project" value="UniProtKB-UniRule"/>
</dbReference>
<dbReference type="PROSITE" id="PS50862">
    <property type="entry name" value="AA_TRNA_LIGASE_II"/>
    <property type="match status" value="1"/>
</dbReference>
<dbReference type="InterPro" id="IPR036621">
    <property type="entry name" value="Anticodon-bd_dom_sf"/>
</dbReference>
<dbReference type="InterPro" id="IPR033728">
    <property type="entry name" value="ThrRS_core"/>
</dbReference>
<sequence>MPNDKPENKHRDHRDLGQEMDLFSFHEIAPGAPFWHPKGMIIVKELEKFIRKLQDDHGYQEISTPIMVKKDVFEKSGHWEHFRDSMFWFKNPIDENETLAIKPMNCPESTYVFSSTIRSYKDLPLRLAEIGRLHRNELSGTLGGLLRVRQMTMDDAHIYCRFDQIKEELTSVLKMTEEFYKRLGLKVTYSIGTRPEKAMGEKKTWDEAEKILEESLKSLGLKFEIMKGEGAFYGPKIHFDIKDSQNRTWTIATAQIDFQIPERFDVFYMDENGEKVRPVIIHRAIFGSFERFIGILLEHFDGALPFWLSPVQVQVLTINDKVLDYAKKITAELKSNRPEAGQPWAGNIRVSLDERNESIGKKIREAEMQKIPYILVIGEKEAEAGKVAIRERGKGDIGVMSVEEFLKITAK</sequence>
<dbReference type="FunFam" id="3.40.50.800:FF:000001">
    <property type="entry name" value="Threonine--tRNA ligase"/>
    <property type="match status" value="1"/>
</dbReference>
<dbReference type="NCBIfam" id="TIGR00418">
    <property type="entry name" value="thrS"/>
    <property type="match status" value="1"/>
</dbReference>
<dbReference type="AlphaFoldDB" id="A0A1F5X0E0"/>
<dbReference type="EC" id="6.1.1.3" evidence="2 11"/>
<dbReference type="PANTHER" id="PTHR11451:SF44">
    <property type="entry name" value="THREONINE--TRNA LIGASE, CHLOROPLASTIC_MITOCHONDRIAL 2"/>
    <property type="match status" value="1"/>
</dbReference>
<evidence type="ECO:0000256" key="3">
    <source>
        <dbReference type="ARBA" id="ARBA00022598"/>
    </source>
</evidence>
<dbReference type="EMBL" id="MFID01000012">
    <property type="protein sequence ID" value="OGF81366.1"/>
    <property type="molecule type" value="Genomic_DNA"/>
</dbReference>
<reference evidence="13 14" key="1">
    <citation type="journal article" date="2016" name="Nat. Commun.">
        <title>Thousands of microbial genomes shed light on interconnected biogeochemical processes in an aquifer system.</title>
        <authorList>
            <person name="Anantharaman K."/>
            <person name="Brown C.T."/>
            <person name="Hug L.A."/>
            <person name="Sharon I."/>
            <person name="Castelle C.J."/>
            <person name="Probst A.J."/>
            <person name="Thomas B.C."/>
            <person name="Singh A."/>
            <person name="Wilkins M.J."/>
            <person name="Karaoz U."/>
            <person name="Brodie E.L."/>
            <person name="Williams K.H."/>
            <person name="Hubbard S.S."/>
            <person name="Banfield J.F."/>
        </authorList>
    </citation>
    <scope>NUCLEOTIDE SEQUENCE [LARGE SCALE GENOMIC DNA]</scope>
</reference>
<comment type="similarity">
    <text evidence="1">Belongs to the class-II aminoacyl-tRNA synthetase family.</text>
</comment>
<dbReference type="PRINTS" id="PR01047">
    <property type="entry name" value="TRNASYNTHTHR"/>
</dbReference>